<evidence type="ECO:0000313" key="1">
    <source>
        <dbReference type="EMBL" id="GGE83012.1"/>
    </source>
</evidence>
<dbReference type="Proteomes" id="UP000638462">
    <property type="component" value="Unassembled WGS sequence"/>
</dbReference>
<comment type="caution">
    <text evidence="1">The sequence shown here is derived from an EMBL/GenBank/DDBJ whole genome shotgun (WGS) entry which is preliminary data.</text>
</comment>
<accession>A0ABQ1T6T0</accession>
<protein>
    <submittedName>
        <fullName evidence="1">Uncharacterized protein</fullName>
    </submittedName>
</protein>
<organism evidence="1 2">
    <name type="scientific">Pseudoalteromonas gelatinilytica</name>
    <dbReference type="NCBI Taxonomy" id="1703256"/>
    <lineage>
        <taxon>Bacteria</taxon>
        <taxon>Pseudomonadati</taxon>
        <taxon>Pseudomonadota</taxon>
        <taxon>Gammaproteobacteria</taxon>
        <taxon>Alteromonadales</taxon>
        <taxon>Pseudoalteromonadaceae</taxon>
        <taxon>Pseudoalteromonas</taxon>
    </lineage>
</organism>
<keyword evidence="2" id="KW-1185">Reference proteome</keyword>
<sequence>MHTGVAQLKAISTMLSKGLEQQPLPNTQTDLLSDIEHHNIRGQDYYH</sequence>
<proteinExistence type="predicted"/>
<evidence type="ECO:0000313" key="2">
    <source>
        <dbReference type="Proteomes" id="UP000638462"/>
    </source>
</evidence>
<dbReference type="EMBL" id="BMIT01000001">
    <property type="protein sequence ID" value="GGE83012.1"/>
    <property type="molecule type" value="Genomic_DNA"/>
</dbReference>
<name>A0ABQ1T6T0_9GAMM</name>
<gene>
    <name evidence="1" type="ORF">GCM10008027_04720</name>
</gene>
<reference evidence="2" key="1">
    <citation type="journal article" date="2019" name="Int. J. Syst. Evol. Microbiol.">
        <title>The Global Catalogue of Microorganisms (GCM) 10K type strain sequencing project: providing services to taxonomists for standard genome sequencing and annotation.</title>
        <authorList>
            <consortium name="The Broad Institute Genomics Platform"/>
            <consortium name="The Broad Institute Genome Sequencing Center for Infectious Disease"/>
            <person name="Wu L."/>
            <person name="Ma J."/>
        </authorList>
    </citation>
    <scope>NUCLEOTIDE SEQUENCE [LARGE SCALE GENOMIC DNA]</scope>
    <source>
        <strain evidence="2">CGMCC 1.15394</strain>
    </source>
</reference>